<dbReference type="GeneID" id="25370259"/>
<organism evidence="1 2">
    <name type="scientific">Aureobasidium subglaciale (strain EXF-2481)</name>
    <name type="common">Aureobasidium pullulans var. subglaciale</name>
    <dbReference type="NCBI Taxonomy" id="1043005"/>
    <lineage>
        <taxon>Eukaryota</taxon>
        <taxon>Fungi</taxon>
        <taxon>Dikarya</taxon>
        <taxon>Ascomycota</taxon>
        <taxon>Pezizomycotina</taxon>
        <taxon>Dothideomycetes</taxon>
        <taxon>Dothideomycetidae</taxon>
        <taxon>Dothideales</taxon>
        <taxon>Saccotheciaceae</taxon>
        <taxon>Aureobasidium</taxon>
    </lineage>
</organism>
<sequence>MLTDLLDLTMCDTRLQAKKRTAGRNQVIENIKSHHIIFSAVEMTTKSNTPELDEDFIPTGVFRLFDLPTELQNMIYTYAVTDPDDVIMLDNARTPPLVRVNRCLRNIVLPIFLGVNTFRLWTEEAPTVINRRAKEAKFKIHSSVLEWLSPLGYDTPLFKNLIVHFGVDAEIELSIQCMRKQGGFTVNHELICIYCTKLSKMYPALPHTFLNDFPVSSGLHHLIDQAEQRDATMKLEHDTAVRDLEAAIFGELGGLKKDALAISMANIDGIERVYSDAHITLAMMTHGVNMKRLREAPVVVVLADEKKYLLRRDLAT</sequence>
<evidence type="ECO:0000313" key="2">
    <source>
        <dbReference type="Proteomes" id="UP000030641"/>
    </source>
</evidence>
<dbReference type="EMBL" id="KL584757">
    <property type="protein sequence ID" value="KEQ96160.1"/>
    <property type="molecule type" value="Genomic_DNA"/>
</dbReference>
<evidence type="ECO:0008006" key="3">
    <source>
        <dbReference type="Google" id="ProtNLM"/>
    </source>
</evidence>
<dbReference type="AlphaFoldDB" id="A0A074YEL0"/>
<keyword evidence="2" id="KW-1185">Reference proteome</keyword>
<reference evidence="1 2" key="1">
    <citation type="journal article" date="2014" name="BMC Genomics">
        <title>Genome sequencing of four Aureobasidium pullulans varieties: biotechnological potential, stress tolerance, and description of new species.</title>
        <authorList>
            <person name="Gostin Ar C."/>
            <person name="Ohm R.A."/>
            <person name="Kogej T."/>
            <person name="Sonjak S."/>
            <person name="Turk M."/>
            <person name="Zajc J."/>
            <person name="Zalar P."/>
            <person name="Grube M."/>
            <person name="Sun H."/>
            <person name="Han J."/>
            <person name="Sharma A."/>
            <person name="Chiniquy J."/>
            <person name="Ngan C.Y."/>
            <person name="Lipzen A."/>
            <person name="Barry K."/>
            <person name="Grigoriev I.V."/>
            <person name="Gunde-Cimerman N."/>
        </authorList>
    </citation>
    <scope>NUCLEOTIDE SEQUENCE [LARGE SCALE GENOMIC DNA]</scope>
    <source>
        <strain evidence="1 2">EXF-2481</strain>
    </source>
</reference>
<accession>A0A074YEL0</accession>
<gene>
    <name evidence="1" type="ORF">AUEXF2481DRAFT_665263</name>
</gene>
<evidence type="ECO:0000313" key="1">
    <source>
        <dbReference type="EMBL" id="KEQ96160.1"/>
    </source>
</evidence>
<dbReference type="Proteomes" id="UP000030641">
    <property type="component" value="Unassembled WGS sequence"/>
</dbReference>
<name>A0A074YEL0_AURSE</name>
<dbReference type="InParanoid" id="A0A074YEL0"/>
<dbReference type="HOGENOM" id="CLU_924334_0_0_1"/>
<proteinExistence type="predicted"/>
<dbReference type="RefSeq" id="XP_013344750.1">
    <property type="nucleotide sequence ID" value="XM_013489296.1"/>
</dbReference>
<dbReference type="OrthoDB" id="5272396at2759"/>
<protein>
    <recommendedName>
        <fullName evidence="3">F-box domain-containing protein</fullName>
    </recommendedName>
</protein>